<evidence type="ECO:0000256" key="2">
    <source>
        <dbReference type="ARBA" id="ARBA00008814"/>
    </source>
</evidence>
<keyword evidence="4" id="KW-0732">Signal</keyword>
<dbReference type="PANTHER" id="PTHR30532:SF26">
    <property type="entry name" value="IRON(3+)-HYDROXAMATE-BINDING PROTEIN FHUD"/>
    <property type="match status" value="1"/>
</dbReference>
<feature type="domain" description="Fe/B12 periplasmic-binding" evidence="7">
    <location>
        <begin position="91"/>
        <end position="349"/>
    </location>
</feature>
<dbReference type="Gene3D" id="3.40.50.1980">
    <property type="entry name" value="Nitrogenase molybdenum iron protein domain"/>
    <property type="match status" value="2"/>
</dbReference>
<keyword evidence="3" id="KW-0813">Transport</keyword>
<evidence type="ECO:0000259" key="7">
    <source>
        <dbReference type="PROSITE" id="PS50983"/>
    </source>
</evidence>
<name>I2CC02_BACAY</name>
<comment type="similarity">
    <text evidence="2">Belongs to the bacterial solute-binding protein 8 family.</text>
</comment>
<dbReference type="GO" id="GO:1901678">
    <property type="term" value="P:iron coordination entity transport"/>
    <property type="evidence" value="ECO:0007669"/>
    <property type="project" value="UniProtKB-ARBA"/>
</dbReference>
<dbReference type="PANTHER" id="PTHR30532">
    <property type="entry name" value="IRON III DICITRATE-BINDING PERIPLASMIC PROTEIN"/>
    <property type="match status" value="1"/>
</dbReference>
<dbReference type="KEGG" id="bqy:MUS_4343"/>
<reference evidence="8 9" key="1">
    <citation type="journal article" date="2012" name="J. Biotechnol.">
        <title>Genome sequence of the plant growth promoting strain Bacillus amyloliquefaciens subsp. plantarum B9601-Y2 and expression of mersacidin and other secondary metabolites.</title>
        <authorList>
            <person name="He P."/>
            <person name="Hao K."/>
            <person name="Blom J."/>
            <person name="Ruckert C."/>
            <person name="Vater J."/>
            <person name="Mao Z."/>
            <person name="Wu Y."/>
            <person name="Hou M."/>
            <person name="He P."/>
            <person name="He Y."/>
            <person name="Borriss R."/>
        </authorList>
    </citation>
    <scope>NUCLEOTIDE SEQUENCE [LARGE SCALE GENOMIC DNA]</scope>
    <source>
        <strain evidence="8">Y2</strain>
    </source>
</reference>
<evidence type="ECO:0000256" key="3">
    <source>
        <dbReference type="ARBA" id="ARBA00022448"/>
    </source>
</evidence>
<evidence type="ECO:0000256" key="1">
    <source>
        <dbReference type="ARBA" id="ARBA00004193"/>
    </source>
</evidence>
<evidence type="ECO:0000256" key="5">
    <source>
        <dbReference type="ARBA" id="ARBA00023139"/>
    </source>
</evidence>
<dbReference type="Proteomes" id="UP000002878">
    <property type="component" value="Chromosome"/>
</dbReference>
<keyword evidence="6" id="KW-0449">Lipoprotein</keyword>
<dbReference type="InterPro" id="IPR051313">
    <property type="entry name" value="Bact_iron-sidero_bind"/>
</dbReference>
<dbReference type="Pfam" id="PF01497">
    <property type="entry name" value="Peripla_BP_2"/>
    <property type="match status" value="1"/>
</dbReference>
<dbReference type="PATRIC" id="fig|1126211.3.peg.4131"/>
<dbReference type="HOGENOM" id="CLU_038034_0_1_9"/>
<gene>
    <name evidence="8" type="primary">yxeB</name>
    <name evidence="8" type="ORF">MUS_4343</name>
</gene>
<evidence type="ECO:0000313" key="8">
    <source>
        <dbReference type="EMBL" id="AFJ64176.1"/>
    </source>
</evidence>
<comment type="subcellular location">
    <subcellularLocation>
        <location evidence="1">Cell membrane</location>
        <topology evidence="1">Lipid-anchor</topology>
    </subcellularLocation>
</comment>
<dbReference type="InterPro" id="IPR002491">
    <property type="entry name" value="ABC_transptr_periplasmic_BD"/>
</dbReference>
<dbReference type="SUPFAM" id="SSF53807">
    <property type="entry name" value="Helical backbone' metal receptor"/>
    <property type="match status" value="1"/>
</dbReference>
<sequence>MDNQGRFSIKNIDGMTSSCYINNDNHYHRNRGIIMKKQSWLIGLALLLVFALSACSGAKENNGSASGKGKTDMRTYESTKGNIDIPAHPKRIVTDFYAGELLSVDANVVGAGSWAFKNPFIKKQLKNITDIGNPVNVEKVMQLKPDLIVLMKDDQYEKLSKIAPTIVIPFNTAKNTKDTVSLFGDIAGAKDKAKSFMADFNKKAEANQKRLKNVIGKDETVGLYETTDKGEIWIFNDNSGRGGQAVYNALGLNAPAKIEKDIMKTGAMKQVSQEVIPQYAADYMFITDYNPNGESKTFERLKDSSVWKNLDAVKHNRVFINDFNTFYPYDPIAVSKQMDIITDMLIKRAEENKK</sequence>
<dbReference type="GO" id="GO:0030288">
    <property type="term" value="C:outer membrane-bounded periplasmic space"/>
    <property type="evidence" value="ECO:0007669"/>
    <property type="project" value="TreeGrafter"/>
</dbReference>
<dbReference type="PROSITE" id="PS50983">
    <property type="entry name" value="FE_B12_PBP"/>
    <property type="match status" value="1"/>
</dbReference>
<dbReference type="GO" id="GO:0005886">
    <property type="term" value="C:plasma membrane"/>
    <property type="evidence" value="ECO:0007669"/>
    <property type="project" value="UniProtKB-SubCell"/>
</dbReference>
<accession>I2CC02</accession>
<protein>
    <submittedName>
        <fullName evidence="8">Iron complex transport system substrate-binding protein</fullName>
    </submittedName>
</protein>
<evidence type="ECO:0000256" key="4">
    <source>
        <dbReference type="ARBA" id="ARBA00022729"/>
    </source>
</evidence>
<organism evidence="8 9">
    <name type="scientific">Bacillus amyloliquefaciens (strain Y2)</name>
    <name type="common">Bacillus amyloliquefaciens subsp. plantarum (strain B9601-Y2)</name>
    <dbReference type="NCBI Taxonomy" id="1155777"/>
    <lineage>
        <taxon>Bacteria</taxon>
        <taxon>Bacillati</taxon>
        <taxon>Bacillota</taxon>
        <taxon>Bacilli</taxon>
        <taxon>Bacillales</taxon>
        <taxon>Bacillaceae</taxon>
        <taxon>Bacillus</taxon>
        <taxon>Bacillus amyloliquefaciens group</taxon>
    </lineage>
</organism>
<proteinExistence type="inferred from homology"/>
<dbReference type="EMBL" id="CP003332">
    <property type="protein sequence ID" value="AFJ64176.1"/>
    <property type="molecule type" value="Genomic_DNA"/>
</dbReference>
<keyword evidence="5" id="KW-0564">Palmitate</keyword>
<dbReference type="AlphaFoldDB" id="I2CC02"/>
<evidence type="ECO:0000313" key="9">
    <source>
        <dbReference type="Proteomes" id="UP000002878"/>
    </source>
</evidence>
<dbReference type="CDD" id="cd01138">
    <property type="entry name" value="FeuA"/>
    <property type="match status" value="1"/>
</dbReference>
<evidence type="ECO:0000256" key="6">
    <source>
        <dbReference type="ARBA" id="ARBA00023288"/>
    </source>
</evidence>